<dbReference type="Proteomes" id="UP000054477">
    <property type="component" value="Unassembled WGS sequence"/>
</dbReference>
<name>A0A0C9X285_9AGAR</name>
<dbReference type="OrthoDB" id="3149508at2759"/>
<keyword evidence="3" id="KW-1185">Reference proteome</keyword>
<reference evidence="3" key="2">
    <citation type="submission" date="2015-01" db="EMBL/GenBank/DDBJ databases">
        <title>Evolutionary Origins and Diversification of the Mycorrhizal Mutualists.</title>
        <authorList>
            <consortium name="DOE Joint Genome Institute"/>
            <consortium name="Mycorrhizal Genomics Consortium"/>
            <person name="Kohler A."/>
            <person name="Kuo A."/>
            <person name="Nagy L.G."/>
            <person name="Floudas D."/>
            <person name="Copeland A."/>
            <person name="Barry K.W."/>
            <person name="Cichocki N."/>
            <person name="Veneault-Fourrey C."/>
            <person name="LaButti K."/>
            <person name="Lindquist E.A."/>
            <person name="Lipzen A."/>
            <person name="Lundell T."/>
            <person name="Morin E."/>
            <person name="Murat C."/>
            <person name="Riley R."/>
            <person name="Ohm R."/>
            <person name="Sun H."/>
            <person name="Tunlid A."/>
            <person name="Henrissat B."/>
            <person name="Grigoriev I.V."/>
            <person name="Hibbett D.S."/>
            <person name="Martin F."/>
        </authorList>
    </citation>
    <scope>NUCLEOTIDE SEQUENCE [LARGE SCALE GENOMIC DNA]</scope>
    <source>
        <strain evidence="3">LaAM-08-1</strain>
    </source>
</reference>
<sequence>MSQLLCQPDILSWLWKVGSVIHLGHKGDQCPQAVKKFDADLDIDKEEWFDWEDIPSNLADPKPPDLVYNGGWVMTIVHTSGVHYLPDVFCGCSQAAAQDIQLLRVGLYPSTYKSCKTVFTLQLLDDYLLENLECKTSATHYYSKLRRITNFAFPNSIPNRYHELIRVGRQYCNLTELATSGFGHTGTAPKPGEMVFFCPTCPQPGVNLPDDWNENPDQSDNWKCTRGFVADGNFTAAHQKQARPEDDVWLKDGDSFMTRRGPYLSHLWDAIEVNDIFKREKGYGPNVGPNEVSVTNGIHWAQLLKE</sequence>
<gene>
    <name evidence="2" type="ORF">K443DRAFT_126450</name>
</gene>
<dbReference type="InterPro" id="IPR041457">
    <property type="entry name" value="CxC2_KDZ-assoc"/>
</dbReference>
<feature type="domain" description="CxC2-like cysteine cluster KDZ transposase-associated" evidence="1">
    <location>
        <begin position="73"/>
        <end position="150"/>
    </location>
</feature>
<protein>
    <submittedName>
        <fullName evidence="2">Unplaced genomic scaffold K443scaffold_601, whole genome shotgun sequence</fullName>
    </submittedName>
</protein>
<evidence type="ECO:0000259" key="1">
    <source>
        <dbReference type="Pfam" id="PF18803"/>
    </source>
</evidence>
<organism evidence="2 3">
    <name type="scientific">Laccaria amethystina LaAM-08-1</name>
    <dbReference type="NCBI Taxonomy" id="1095629"/>
    <lineage>
        <taxon>Eukaryota</taxon>
        <taxon>Fungi</taxon>
        <taxon>Dikarya</taxon>
        <taxon>Basidiomycota</taxon>
        <taxon>Agaricomycotina</taxon>
        <taxon>Agaricomycetes</taxon>
        <taxon>Agaricomycetidae</taxon>
        <taxon>Agaricales</taxon>
        <taxon>Agaricineae</taxon>
        <taxon>Hydnangiaceae</taxon>
        <taxon>Laccaria</taxon>
    </lineage>
</organism>
<dbReference type="Pfam" id="PF18803">
    <property type="entry name" value="CxC2"/>
    <property type="match status" value="1"/>
</dbReference>
<accession>A0A0C9X285</accession>
<proteinExistence type="predicted"/>
<dbReference type="AlphaFoldDB" id="A0A0C9X285"/>
<evidence type="ECO:0000313" key="3">
    <source>
        <dbReference type="Proteomes" id="UP000054477"/>
    </source>
</evidence>
<dbReference type="STRING" id="1095629.A0A0C9X285"/>
<dbReference type="EMBL" id="KN839136">
    <property type="protein sequence ID" value="KIJ90652.1"/>
    <property type="molecule type" value="Genomic_DNA"/>
</dbReference>
<evidence type="ECO:0000313" key="2">
    <source>
        <dbReference type="EMBL" id="KIJ90652.1"/>
    </source>
</evidence>
<reference evidence="2 3" key="1">
    <citation type="submission" date="2014-04" db="EMBL/GenBank/DDBJ databases">
        <authorList>
            <consortium name="DOE Joint Genome Institute"/>
            <person name="Kuo A."/>
            <person name="Kohler A."/>
            <person name="Nagy L.G."/>
            <person name="Floudas D."/>
            <person name="Copeland A."/>
            <person name="Barry K.W."/>
            <person name="Cichocki N."/>
            <person name="Veneault-Fourrey C."/>
            <person name="LaButti K."/>
            <person name="Lindquist E.A."/>
            <person name="Lipzen A."/>
            <person name="Lundell T."/>
            <person name="Morin E."/>
            <person name="Murat C."/>
            <person name="Sun H."/>
            <person name="Tunlid A."/>
            <person name="Henrissat B."/>
            <person name="Grigoriev I.V."/>
            <person name="Hibbett D.S."/>
            <person name="Martin F."/>
            <person name="Nordberg H.P."/>
            <person name="Cantor M.N."/>
            <person name="Hua S.X."/>
        </authorList>
    </citation>
    <scope>NUCLEOTIDE SEQUENCE [LARGE SCALE GENOMIC DNA]</scope>
    <source>
        <strain evidence="2 3">LaAM-08-1</strain>
    </source>
</reference>
<dbReference type="HOGENOM" id="CLU_003703_11_0_1"/>